<sequence>MQKILLILFILISRISFSQDLKQSFDFANELFAKKDYLGASVTYRRVIYFDKTEVYRKDCYKNIADCLYETQQYEEAADYYELAFFQQKTDSAKAEVIFRKMSCYLIQNNFEYAEIELLNLPSKLNTEQAKRKIFYTGVLNFSVEKYDLAKAQFLSLVDSSNIESRKKIEQLFIKNEKINKLNPRAARIMSMIVPGLGQFYAGDIKNGTNSIILTVGIATWGIMAAIKSSSPFDVLVTAAPWFQRYYMGGYKKAEQITINEKKKRRSKVYNQILDEILK</sequence>
<organism evidence="2 3">
    <name type="scientific">Emticicia aquatilis</name>
    <dbReference type="NCBI Taxonomy" id="1537369"/>
    <lineage>
        <taxon>Bacteria</taxon>
        <taxon>Pseudomonadati</taxon>
        <taxon>Bacteroidota</taxon>
        <taxon>Cytophagia</taxon>
        <taxon>Cytophagales</taxon>
        <taxon>Leadbetterellaceae</taxon>
        <taxon>Emticicia</taxon>
    </lineage>
</organism>
<evidence type="ECO:0008006" key="4">
    <source>
        <dbReference type="Google" id="ProtNLM"/>
    </source>
</evidence>
<evidence type="ECO:0000313" key="2">
    <source>
        <dbReference type="EMBL" id="GGD66304.1"/>
    </source>
</evidence>
<gene>
    <name evidence="2" type="ORF">GCM10011514_32910</name>
</gene>
<comment type="caution">
    <text evidence="2">The sequence shown here is derived from an EMBL/GenBank/DDBJ whole genome shotgun (WGS) entry which is preliminary data.</text>
</comment>
<name>A0A917DSB0_9BACT</name>
<accession>A0A917DSB0</accession>
<protein>
    <recommendedName>
        <fullName evidence="4">Tetratricopeptide repeat protein</fullName>
    </recommendedName>
</protein>
<dbReference type="RefSeq" id="WP_188767446.1">
    <property type="nucleotide sequence ID" value="NZ_BMKK01000006.1"/>
</dbReference>
<reference evidence="2" key="1">
    <citation type="journal article" date="2014" name="Int. J. Syst. Evol. Microbiol.">
        <title>Complete genome sequence of Corynebacterium casei LMG S-19264T (=DSM 44701T), isolated from a smear-ripened cheese.</title>
        <authorList>
            <consortium name="US DOE Joint Genome Institute (JGI-PGF)"/>
            <person name="Walter F."/>
            <person name="Albersmeier A."/>
            <person name="Kalinowski J."/>
            <person name="Ruckert C."/>
        </authorList>
    </citation>
    <scope>NUCLEOTIDE SEQUENCE</scope>
    <source>
        <strain evidence="2">CGMCC 1.15958</strain>
    </source>
</reference>
<proteinExistence type="predicted"/>
<dbReference type="AlphaFoldDB" id="A0A917DSB0"/>
<keyword evidence="1" id="KW-0732">Signal</keyword>
<dbReference type="EMBL" id="BMKK01000006">
    <property type="protein sequence ID" value="GGD66304.1"/>
    <property type="molecule type" value="Genomic_DNA"/>
</dbReference>
<keyword evidence="3" id="KW-1185">Reference proteome</keyword>
<feature type="chain" id="PRO_5037479682" description="Tetratricopeptide repeat protein" evidence="1">
    <location>
        <begin position="19"/>
        <end position="279"/>
    </location>
</feature>
<evidence type="ECO:0000313" key="3">
    <source>
        <dbReference type="Proteomes" id="UP000609064"/>
    </source>
</evidence>
<evidence type="ECO:0000256" key="1">
    <source>
        <dbReference type="SAM" id="SignalP"/>
    </source>
</evidence>
<dbReference type="SUPFAM" id="SSF48452">
    <property type="entry name" value="TPR-like"/>
    <property type="match status" value="1"/>
</dbReference>
<reference evidence="2" key="2">
    <citation type="submission" date="2020-09" db="EMBL/GenBank/DDBJ databases">
        <authorList>
            <person name="Sun Q."/>
            <person name="Zhou Y."/>
        </authorList>
    </citation>
    <scope>NUCLEOTIDE SEQUENCE</scope>
    <source>
        <strain evidence="2">CGMCC 1.15958</strain>
    </source>
</reference>
<dbReference type="Proteomes" id="UP000609064">
    <property type="component" value="Unassembled WGS sequence"/>
</dbReference>
<dbReference type="InterPro" id="IPR011990">
    <property type="entry name" value="TPR-like_helical_dom_sf"/>
</dbReference>
<dbReference type="Gene3D" id="1.25.40.10">
    <property type="entry name" value="Tetratricopeptide repeat domain"/>
    <property type="match status" value="1"/>
</dbReference>
<feature type="signal peptide" evidence="1">
    <location>
        <begin position="1"/>
        <end position="18"/>
    </location>
</feature>